<reference evidence="2" key="1">
    <citation type="submission" date="2020-05" db="EMBL/GenBank/DDBJ databases">
        <authorList>
            <person name="Chiriac C."/>
            <person name="Salcher M."/>
            <person name="Ghai R."/>
            <person name="Kavagutti S V."/>
        </authorList>
    </citation>
    <scope>NUCLEOTIDE SEQUENCE</scope>
</reference>
<dbReference type="GO" id="GO:0004812">
    <property type="term" value="F:aminoacyl-tRNA ligase activity"/>
    <property type="evidence" value="ECO:0007669"/>
    <property type="project" value="InterPro"/>
</dbReference>
<protein>
    <submittedName>
        <fullName evidence="2">Unannotated protein</fullName>
    </submittedName>
</protein>
<dbReference type="Gene3D" id="1.20.120.1910">
    <property type="entry name" value="Cysteine-tRNA ligase, C-terminal anti-codon recognition domain"/>
    <property type="match status" value="1"/>
</dbReference>
<evidence type="ECO:0000256" key="1">
    <source>
        <dbReference type="SAM" id="MobiDB-lite"/>
    </source>
</evidence>
<dbReference type="GO" id="GO:0005524">
    <property type="term" value="F:ATP binding"/>
    <property type="evidence" value="ECO:0007669"/>
    <property type="project" value="InterPro"/>
</dbReference>
<accession>A0A6J6D7F3</accession>
<organism evidence="2">
    <name type="scientific">freshwater metagenome</name>
    <dbReference type="NCBI Taxonomy" id="449393"/>
    <lineage>
        <taxon>unclassified sequences</taxon>
        <taxon>metagenomes</taxon>
        <taxon>ecological metagenomes</taxon>
    </lineage>
</organism>
<feature type="region of interest" description="Disordered" evidence="1">
    <location>
        <begin position="275"/>
        <end position="298"/>
    </location>
</feature>
<dbReference type="InterPro" id="IPR009080">
    <property type="entry name" value="tRNAsynth_Ia_anticodon-bd"/>
</dbReference>
<dbReference type="Gene3D" id="3.40.50.880">
    <property type="match status" value="1"/>
</dbReference>
<dbReference type="GO" id="GO:0006418">
    <property type="term" value="P:tRNA aminoacylation for protein translation"/>
    <property type="evidence" value="ECO:0007669"/>
    <property type="project" value="InterPro"/>
</dbReference>
<dbReference type="SUPFAM" id="SSF47323">
    <property type="entry name" value="Anticodon-binding domain of a subclass of class I aminoacyl-tRNA synthetases"/>
    <property type="match status" value="1"/>
</dbReference>
<proteinExistence type="predicted"/>
<dbReference type="InterPro" id="IPR029062">
    <property type="entry name" value="Class_I_gatase-like"/>
</dbReference>
<sequence>MTLPRILAIMGSGETAPTMVTTHRKLTSLLPQPVQAVVLDTPYGFQENAPELASRAQDYFHTSINVEIEIAGLVRLHDTHIAADPVQIERGLRRVANADYIFAGPGSPTYALRQWSGSPIASIIAGKLQTGGIITFASAAALTLGKATVPVYEVYKVGQDVERLDGLDILSSIGINAAVIPHYDNAEGGNHDTRFCYLGEKRLELFETMLDNDTYVLGVDEHTGLIIDMDTQEATVVGNGGVTLRVKSQSFVYPTGSVLPLSLLQDPIQLLDPGASTTSTNAVRASSTETQVHDAQTNSVSSSLEQSLQHTSQEFEQAMKDRNAEGAVRAALALEQAMVDWKADTLQSDVSDRCRATLRSMMSQLGDAAVSGVRDPREVVSPYIEAMLAVRAIVRAEKRFDLSDIIRDAFASLNIEVRDTPQGAEWSLPTE</sequence>
<dbReference type="AlphaFoldDB" id="A0A6J6D7F3"/>
<dbReference type="EMBL" id="CAEZTI010000027">
    <property type="protein sequence ID" value="CAB4558699.1"/>
    <property type="molecule type" value="Genomic_DNA"/>
</dbReference>
<name>A0A6J6D7F3_9ZZZZ</name>
<gene>
    <name evidence="2" type="ORF">UFOPK1619_00245</name>
</gene>
<evidence type="ECO:0000313" key="2">
    <source>
        <dbReference type="EMBL" id="CAB4558699.1"/>
    </source>
</evidence>